<geneLocation type="mitochondrion" evidence="5"/>
<evidence type="ECO:0000256" key="3">
    <source>
        <dbReference type="ARBA" id="ARBA00023274"/>
    </source>
</evidence>
<gene>
    <name evidence="5" type="primary">orf518</name>
</gene>
<dbReference type="Pfam" id="PF00177">
    <property type="entry name" value="Ribosomal_S7"/>
    <property type="match status" value="1"/>
</dbReference>
<keyword evidence="3" id="KW-0687">Ribonucleoprotein</keyword>
<dbReference type="SUPFAM" id="SSF47973">
    <property type="entry name" value="Ribosomal protein S7"/>
    <property type="match status" value="1"/>
</dbReference>
<keyword evidence="2" id="KW-0689">Ribosomal protein</keyword>
<feature type="domain" description="Small ribosomal subunit protein uS7" evidence="4">
    <location>
        <begin position="32"/>
        <end position="141"/>
    </location>
</feature>
<dbReference type="RefSeq" id="YP_009118137.1">
    <property type="nucleotide sequence ID" value="NC_026312.1"/>
</dbReference>
<proteinExistence type="inferred from homology"/>
<keyword evidence="5" id="KW-0496">Mitochondrion</keyword>
<sequence length="518" mass="62456">MKNNIIKKTVTKNNLASGIIVDNLWKYWQLQSQDKYISTFINCFLKRGKKYQSFKLFQNLLKIIKDKIMLPPVFVLQSALLNYKNIIRIRTIQFKKKKFYKFTILDSDRQVHASIKYLSKRFNSYQDRSENDLVECLAIFILNLFFKTPIVYGSFLKDSLAIKKNLSKFTRKKKKKFTHGKKNKNTFNKFSQMRKPLKGKKTLNRRYYGLKYFYHYQKRKHIRDLIKIKSSVSRHNKLRGHLSWDDSFLDYVSFSSKKYLDFVQNKQQVNNNLLRVYFYICFSKYYRLLEKVFSFILRLYWNPVLISSIAKLSKKKRLRGKTSPLFNELSEQIPQNYDDSRRIKVGFFTHSLKFLQKVYYLQINRVCYEASPFFVKEDFITDSNILIRKFRGSSDKIPLSASVKNVYNNDQVIDPTFKKYFTNIDSVQSYLDKSKLYWNEHFFPFYKKKTRNARFRVYLRIKLLALLKRLFKRLFYTIIFSIKRNLLSKVVKTSIVQSSHNRGRGSPRRYVNVFRYIK</sequence>
<dbReference type="GeneID" id="22976085"/>
<organism evidence="5">
    <name type="scientific">Stachyamoeba lipophora</name>
    <dbReference type="NCBI Taxonomy" id="463046"/>
    <lineage>
        <taxon>Eukaryota</taxon>
        <taxon>Discoba</taxon>
        <taxon>Heterolobosea</taxon>
        <taxon>Tetramitia</taxon>
        <taxon>Eutetramitia</taxon>
        <taxon>Gruberellidae</taxon>
        <taxon>Stachyamoeba</taxon>
    </lineage>
</organism>
<dbReference type="Gene3D" id="1.10.455.10">
    <property type="entry name" value="Ribosomal protein S7 domain"/>
    <property type="match status" value="1"/>
</dbReference>
<name>A0A0B5GSG6_STALP</name>
<evidence type="ECO:0000256" key="2">
    <source>
        <dbReference type="ARBA" id="ARBA00022980"/>
    </source>
</evidence>
<protein>
    <recommendedName>
        <fullName evidence="4">Small ribosomal subunit protein uS7 domain-containing protein</fullName>
    </recommendedName>
</protein>
<comment type="similarity">
    <text evidence="1">Belongs to the universal ribosomal protein uS7 family.</text>
</comment>
<accession>A0A0B5GSG6</accession>
<evidence type="ECO:0000259" key="4">
    <source>
        <dbReference type="Pfam" id="PF00177"/>
    </source>
</evidence>
<dbReference type="InterPro" id="IPR023798">
    <property type="entry name" value="Ribosomal_uS7_dom"/>
</dbReference>
<evidence type="ECO:0000256" key="1">
    <source>
        <dbReference type="ARBA" id="ARBA00007151"/>
    </source>
</evidence>
<dbReference type="GO" id="GO:1990904">
    <property type="term" value="C:ribonucleoprotein complex"/>
    <property type="evidence" value="ECO:0007669"/>
    <property type="project" value="UniProtKB-KW"/>
</dbReference>
<dbReference type="EMBL" id="KP165388">
    <property type="protein sequence ID" value="AJF22895.1"/>
    <property type="molecule type" value="Genomic_DNA"/>
</dbReference>
<reference evidence="5" key="1">
    <citation type="journal article" date="2014" name="Nucleic Acids Res.">
        <title>Widespread occurrence of organelle genome-encoded 5S rRNAs including permuted molecules.</title>
        <authorList>
            <person name="Valach M."/>
            <person name="Burger G."/>
            <person name="Gray M.W."/>
            <person name="Lang B.F."/>
        </authorList>
    </citation>
    <scope>NUCLEOTIDE SEQUENCE</scope>
    <source>
        <strain evidence="5">ATCC 50324</strain>
    </source>
</reference>
<evidence type="ECO:0000313" key="5">
    <source>
        <dbReference type="EMBL" id="AJF22895.1"/>
    </source>
</evidence>
<dbReference type="InterPro" id="IPR036823">
    <property type="entry name" value="Ribosomal_uS7_dom_sf"/>
</dbReference>
<dbReference type="GO" id="GO:0005840">
    <property type="term" value="C:ribosome"/>
    <property type="evidence" value="ECO:0007669"/>
    <property type="project" value="UniProtKB-KW"/>
</dbReference>
<dbReference type="AlphaFoldDB" id="A0A0B5GSG6"/>